<keyword evidence="6 8" id="KW-1133">Transmembrane helix</keyword>
<reference evidence="9" key="1">
    <citation type="submission" date="2022-08" db="EMBL/GenBank/DDBJ databases">
        <title>Genome analysis of Corynebacteriales strain.</title>
        <authorList>
            <person name="Lee S.D."/>
        </authorList>
    </citation>
    <scope>NUCLEOTIDE SEQUENCE</scope>
    <source>
        <strain evidence="9">D3-21</strain>
    </source>
</reference>
<evidence type="ECO:0000313" key="9">
    <source>
        <dbReference type="EMBL" id="MDG3013093.1"/>
    </source>
</evidence>
<comment type="subcellular location">
    <subcellularLocation>
        <location evidence="1">Cell membrane</location>
        <topology evidence="1">Multi-pass membrane protein</topology>
    </subcellularLocation>
</comment>
<evidence type="ECO:0000256" key="6">
    <source>
        <dbReference type="ARBA" id="ARBA00022989"/>
    </source>
</evidence>
<evidence type="ECO:0000256" key="4">
    <source>
        <dbReference type="ARBA" id="ARBA00022475"/>
    </source>
</evidence>
<dbReference type="CDD" id="cd06550">
    <property type="entry name" value="TM_ABC_iron-siderophores_like"/>
    <property type="match status" value="1"/>
</dbReference>
<comment type="similarity">
    <text evidence="2">Belongs to the binding-protein-dependent transport system permease family. FecCD subfamily.</text>
</comment>
<feature type="transmembrane region" description="Helical" evidence="8">
    <location>
        <begin position="197"/>
        <end position="221"/>
    </location>
</feature>
<proteinExistence type="inferred from homology"/>
<dbReference type="Gene3D" id="1.10.3470.10">
    <property type="entry name" value="ABC transporter involved in vitamin B12 uptake, BtuC"/>
    <property type="match status" value="1"/>
</dbReference>
<feature type="transmembrane region" description="Helical" evidence="8">
    <location>
        <begin position="20"/>
        <end position="47"/>
    </location>
</feature>
<evidence type="ECO:0000313" key="10">
    <source>
        <dbReference type="Proteomes" id="UP001152755"/>
    </source>
</evidence>
<evidence type="ECO:0000256" key="3">
    <source>
        <dbReference type="ARBA" id="ARBA00022448"/>
    </source>
</evidence>
<evidence type="ECO:0000256" key="1">
    <source>
        <dbReference type="ARBA" id="ARBA00004651"/>
    </source>
</evidence>
<keyword evidence="4" id="KW-1003">Cell membrane</keyword>
<dbReference type="InterPro" id="IPR037294">
    <property type="entry name" value="ABC_BtuC-like"/>
</dbReference>
<feature type="transmembrane region" description="Helical" evidence="8">
    <location>
        <begin position="153"/>
        <end position="176"/>
    </location>
</feature>
<evidence type="ECO:0000256" key="2">
    <source>
        <dbReference type="ARBA" id="ARBA00007935"/>
    </source>
</evidence>
<dbReference type="PANTHER" id="PTHR30472:SF24">
    <property type="entry name" value="FERRIC ENTEROBACTIN TRANSPORT SYSTEM PERMEASE PROTEIN FEPG"/>
    <property type="match status" value="1"/>
</dbReference>
<evidence type="ECO:0000256" key="7">
    <source>
        <dbReference type="ARBA" id="ARBA00023136"/>
    </source>
</evidence>
<protein>
    <submittedName>
        <fullName evidence="9">Iron ABC transporter permease</fullName>
    </submittedName>
</protein>
<comment type="caution">
    <text evidence="9">The sequence shown here is derived from an EMBL/GenBank/DDBJ whole genome shotgun (WGS) entry which is preliminary data.</text>
</comment>
<dbReference type="FunFam" id="1.10.3470.10:FF:000001">
    <property type="entry name" value="Vitamin B12 ABC transporter permease BtuC"/>
    <property type="match status" value="1"/>
</dbReference>
<keyword evidence="5 8" id="KW-0812">Transmembrane</keyword>
<dbReference type="Proteomes" id="UP001152755">
    <property type="component" value="Unassembled WGS sequence"/>
</dbReference>
<evidence type="ECO:0000256" key="5">
    <source>
        <dbReference type="ARBA" id="ARBA00022692"/>
    </source>
</evidence>
<evidence type="ECO:0000256" key="8">
    <source>
        <dbReference type="SAM" id="Phobius"/>
    </source>
</evidence>
<feature type="transmembrane region" description="Helical" evidence="8">
    <location>
        <begin position="97"/>
        <end position="116"/>
    </location>
</feature>
<accession>A0A9X4LVL3</accession>
<sequence length="335" mass="34299">MSAPTAPPRPRAGWALPTAWILLAAVALISLGLGSVHISPAEIVSLLADRSGGGSLGTIVWDVRLPRVLLALLVGASIAVSGALLQTVMGNPLADPGLTGVTSGAASLVLVILLAAPSHTSMIPFAAFGGGVVAAALVYALAWRREGIKPLNIILAGVAVNALAGAFIAFLSLRYSDRLPAAIQWMNGSLAAKGMNSVWMILPYTVVGLVVALLCIRSANVMRLGDEVARNLGEGVNLTRILLSLVAVFLAAIAVSAVGIIGFVGLVVPHIARMIVGSNHAVLIPMSTAVGALLVLVSDTVGRTAFSPTEIPAGIIMAAIGAPYFLYLMYRQGAQ</sequence>
<feature type="transmembrane region" description="Helical" evidence="8">
    <location>
        <begin position="241"/>
        <end position="268"/>
    </location>
</feature>
<feature type="transmembrane region" description="Helical" evidence="8">
    <location>
        <begin position="311"/>
        <end position="330"/>
    </location>
</feature>
<dbReference type="RefSeq" id="WP_277829564.1">
    <property type="nucleotide sequence ID" value="NZ_JAAIVF010000001.1"/>
</dbReference>
<feature type="transmembrane region" description="Helical" evidence="8">
    <location>
        <begin position="280"/>
        <end position="299"/>
    </location>
</feature>
<keyword evidence="7 8" id="KW-0472">Membrane</keyword>
<name>A0A9X4LVL3_9ACTN</name>
<gene>
    <name evidence="9" type="ORF">NVS88_00785</name>
</gene>
<dbReference type="Pfam" id="PF01032">
    <property type="entry name" value="FecCD"/>
    <property type="match status" value="1"/>
</dbReference>
<feature type="transmembrane region" description="Helical" evidence="8">
    <location>
        <begin position="123"/>
        <end position="141"/>
    </location>
</feature>
<keyword evidence="10" id="KW-1185">Reference proteome</keyword>
<dbReference type="SUPFAM" id="SSF81345">
    <property type="entry name" value="ABC transporter involved in vitamin B12 uptake, BtuC"/>
    <property type="match status" value="1"/>
</dbReference>
<dbReference type="GO" id="GO:0005886">
    <property type="term" value="C:plasma membrane"/>
    <property type="evidence" value="ECO:0007669"/>
    <property type="project" value="UniProtKB-SubCell"/>
</dbReference>
<dbReference type="EMBL" id="JANRHA010000001">
    <property type="protein sequence ID" value="MDG3013093.1"/>
    <property type="molecule type" value="Genomic_DNA"/>
</dbReference>
<organism evidence="9 10">
    <name type="scientific">Speluncibacter jeojiensis</name>
    <dbReference type="NCBI Taxonomy" id="2710754"/>
    <lineage>
        <taxon>Bacteria</taxon>
        <taxon>Bacillati</taxon>
        <taxon>Actinomycetota</taxon>
        <taxon>Actinomycetes</taxon>
        <taxon>Mycobacteriales</taxon>
        <taxon>Speluncibacteraceae</taxon>
        <taxon>Speluncibacter</taxon>
    </lineage>
</organism>
<keyword evidence="3" id="KW-0813">Transport</keyword>
<dbReference type="PANTHER" id="PTHR30472">
    <property type="entry name" value="FERRIC ENTEROBACTIN TRANSPORT SYSTEM PERMEASE PROTEIN"/>
    <property type="match status" value="1"/>
</dbReference>
<dbReference type="GO" id="GO:0022857">
    <property type="term" value="F:transmembrane transporter activity"/>
    <property type="evidence" value="ECO:0007669"/>
    <property type="project" value="InterPro"/>
</dbReference>
<dbReference type="AlphaFoldDB" id="A0A9X4LVL3"/>
<feature type="transmembrane region" description="Helical" evidence="8">
    <location>
        <begin position="68"/>
        <end position="85"/>
    </location>
</feature>
<dbReference type="GO" id="GO:0033214">
    <property type="term" value="P:siderophore-iron import into cell"/>
    <property type="evidence" value="ECO:0007669"/>
    <property type="project" value="TreeGrafter"/>
</dbReference>
<dbReference type="InterPro" id="IPR000522">
    <property type="entry name" value="ABC_transptr_permease_BtuC"/>
</dbReference>